<dbReference type="Proteomes" id="UP000013827">
    <property type="component" value="Unassembled WGS sequence"/>
</dbReference>
<accession>A0A0D3JUC9</accession>
<evidence type="ECO:0000313" key="5">
    <source>
        <dbReference type="Proteomes" id="UP000013827"/>
    </source>
</evidence>
<dbReference type="PANTHER" id="PTHR28627:SF1">
    <property type="entry name" value="CYTOCHROME C OXIDASE ASSEMBLY FACTOR 5"/>
    <property type="match status" value="1"/>
</dbReference>
<keyword evidence="2" id="KW-1015">Disulfide bond</keyword>
<dbReference type="AlphaFoldDB" id="A0A0D3JUC9"/>
<keyword evidence="5" id="KW-1185">Reference proteome</keyword>
<sequence>MSSSCFDEREILLACLSESPCIAAGKPISVCIEEDEACRFKRVALMHCKRGQLDMRKRIKGNFVGNETAEDDKAEMSTKRKGAGDDEL</sequence>
<dbReference type="RefSeq" id="XP_005779543.1">
    <property type="nucleotide sequence ID" value="XM_005779486.1"/>
</dbReference>
<comment type="similarity">
    <text evidence="1">Belongs to the PET191 family.</text>
</comment>
<evidence type="ECO:0000256" key="3">
    <source>
        <dbReference type="SAM" id="MobiDB-lite"/>
    </source>
</evidence>
<reference evidence="4" key="2">
    <citation type="submission" date="2024-10" db="UniProtKB">
        <authorList>
            <consortium name="EnsemblProtists"/>
        </authorList>
    </citation>
    <scope>IDENTIFICATION</scope>
</reference>
<protein>
    <recommendedName>
        <fullName evidence="6">Cytochrome c oxidase assembly factor 5</fullName>
    </recommendedName>
</protein>
<evidence type="ECO:0008006" key="6">
    <source>
        <dbReference type="Google" id="ProtNLM"/>
    </source>
</evidence>
<evidence type="ECO:0000256" key="2">
    <source>
        <dbReference type="ARBA" id="ARBA00023157"/>
    </source>
</evidence>
<feature type="compositionally biased region" description="Basic and acidic residues" evidence="3">
    <location>
        <begin position="74"/>
        <end position="88"/>
    </location>
</feature>
<dbReference type="PaxDb" id="2903-EOD27114"/>
<reference evidence="5" key="1">
    <citation type="journal article" date="2013" name="Nature">
        <title>Pan genome of the phytoplankton Emiliania underpins its global distribution.</title>
        <authorList>
            <person name="Read B.A."/>
            <person name="Kegel J."/>
            <person name="Klute M.J."/>
            <person name="Kuo A."/>
            <person name="Lefebvre S.C."/>
            <person name="Maumus F."/>
            <person name="Mayer C."/>
            <person name="Miller J."/>
            <person name="Monier A."/>
            <person name="Salamov A."/>
            <person name="Young J."/>
            <person name="Aguilar M."/>
            <person name="Claverie J.M."/>
            <person name="Frickenhaus S."/>
            <person name="Gonzalez K."/>
            <person name="Herman E.K."/>
            <person name="Lin Y.C."/>
            <person name="Napier J."/>
            <person name="Ogata H."/>
            <person name="Sarno A.F."/>
            <person name="Shmutz J."/>
            <person name="Schroeder D."/>
            <person name="de Vargas C."/>
            <person name="Verret F."/>
            <person name="von Dassow P."/>
            <person name="Valentin K."/>
            <person name="Van de Peer Y."/>
            <person name="Wheeler G."/>
            <person name="Dacks J.B."/>
            <person name="Delwiche C.F."/>
            <person name="Dyhrman S.T."/>
            <person name="Glockner G."/>
            <person name="John U."/>
            <person name="Richards T."/>
            <person name="Worden A.Z."/>
            <person name="Zhang X."/>
            <person name="Grigoriev I.V."/>
            <person name="Allen A.E."/>
            <person name="Bidle K."/>
            <person name="Borodovsky M."/>
            <person name="Bowler C."/>
            <person name="Brownlee C."/>
            <person name="Cock J.M."/>
            <person name="Elias M."/>
            <person name="Gladyshev V.N."/>
            <person name="Groth M."/>
            <person name="Guda C."/>
            <person name="Hadaegh A."/>
            <person name="Iglesias-Rodriguez M.D."/>
            <person name="Jenkins J."/>
            <person name="Jones B.M."/>
            <person name="Lawson T."/>
            <person name="Leese F."/>
            <person name="Lindquist E."/>
            <person name="Lobanov A."/>
            <person name="Lomsadze A."/>
            <person name="Malik S.B."/>
            <person name="Marsh M.E."/>
            <person name="Mackinder L."/>
            <person name="Mock T."/>
            <person name="Mueller-Roeber B."/>
            <person name="Pagarete A."/>
            <person name="Parker M."/>
            <person name="Probert I."/>
            <person name="Quesneville H."/>
            <person name="Raines C."/>
            <person name="Rensing S.A."/>
            <person name="Riano-Pachon D.M."/>
            <person name="Richier S."/>
            <person name="Rokitta S."/>
            <person name="Shiraiwa Y."/>
            <person name="Soanes D.M."/>
            <person name="van der Giezen M."/>
            <person name="Wahlund T.M."/>
            <person name="Williams B."/>
            <person name="Wilson W."/>
            <person name="Wolfe G."/>
            <person name="Wurch L.L."/>
        </authorList>
    </citation>
    <scope>NUCLEOTIDE SEQUENCE</scope>
</reference>
<dbReference type="KEGG" id="ehx:EMIHUDRAFT_353739"/>
<dbReference type="GeneID" id="17272660"/>
<dbReference type="HOGENOM" id="CLU_138069_3_1_1"/>
<organism evidence="4 5">
    <name type="scientific">Emiliania huxleyi (strain CCMP1516)</name>
    <dbReference type="NCBI Taxonomy" id="280463"/>
    <lineage>
        <taxon>Eukaryota</taxon>
        <taxon>Haptista</taxon>
        <taxon>Haptophyta</taxon>
        <taxon>Prymnesiophyceae</taxon>
        <taxon>Isochrysidales</taxon>
        <taxon>Noelaerhabdaceae</taxon>
        <taxon>Emiliania</taxon>
    </lineage>
</organism>
<feature type="region of interest" description="Disordered" evidence="3">
    <location>
        <begin position="64"/>
        <end position="88"/>
    </location>
</feature>
<dbReference type="PANTHER" id="PTHR28627">
    <property type="entry name" value="CYTOCHROME C OXIDASE ASSEMBLY FACTOR 5"/>
    <property type="match status" value="1"/>
</dbReference>
<evidence type="ECO:0000256" key="1">
    <source>
        <dbReference type="ARBA" id="ARBA00007785"/>
    </source>
</evidence>
<dbReference type="OMA" id="DSACIQG"/>
<evidence type="ECO:0000313" key="4">
    <source>
        <dbReference type="EnsemblProtists" id="EOD27114"/>
    </source>
</evidence>
<dbReference type="GO" id="GO:0005739">
    <property type="term" value="C:mitochondrion"/>
    <property type="evidence" value="ECO:0007669"/>
    <property type="project" value="TreeGrafter"/>
</dbReference>
<dbReference type="Pfam" id="PF10203">
    <property type="entry name" value="Pet191_N"/>
    <property type="match status" value="1"/>
</dbReference>
<dbReference type="EnsemblProtists" id="EOD27114">
    <property type="protein sequence ID" value="EOD27114"/>
    <property type="gene ID" value="EMIHUDRAFT_353739"/>
</dbReference>
<proteinExistence type="inferred from homology"/>
<dbReference type="GO" id="GO:0033617">
    <property type="term" value="P:mitochondrial respiratory chain complex IV assembly"/>
    <property type="evidence" value="ECO:0007669"/>
    <property type="project" value="TreeGrafter"/>
</dbReference>
<dbReference type="InterPro" id="IPR018793">
    <property type="entry name" value="Cyt_c_oxidase_assmbl_Pet191"/>
</dbReference>
<name>A0A0D3JUC9_EMIH1</name>